<comment type="caution">
    <text evidence="4">The sequence shown here is derived from an EMBL/GenBank/DDBJ whole genome shotgun (WGS) entry which is preliminary data.</text>
</comment>
<dbReference type="PANTHER" id="PTHR35177:SF2">
    <property type="entry name" value="HYDROGENASE MATURATION FACTOR HYBG"/>
    <property type="match status" value="1"/>
</dbReference>
<protein>
    <recommendedName>
        <fullName evidence="3">Hydrogenase maturation factor HypC</fullName>
    </recommendedName>
</protein>
<dbReference type="PANTHER" id="PTHR35177">
    <property type="entry name" value="HYDROGENASE MATURATION FACTOR HYBG"/>
    <property type="match status" value="1"/>
</dbReference>
<dbReference type="SUPFAM" id="SSF159127">
    <property type="entry name" value="HupF/HypC-like"/>
    <property type="match status" value="1"/>
</dbReference>
<organism evidence="4 5">
    <name type="scientific">Neorhizobium galegae</name>
    <name type="common">Rhizobium galegae</name>
    <dbReference type="NCBI Taxonomy" id="399"/>
    <lineage>
        <taxon>Bacteria</taxon>
        <taxon>Pseudomonadati</taxon>
        <taxon>Pseudomonadota</taxon>
        <taxon>Alphaproteobacteria</taxon>
        <taxon>Hyphomicrobiales</taxon>
        <taxon>Rhizobiaceae</taxon>
        <taxon>Rhizobium/Agrobacterium group</taxon>
        <taxon>Neorhizobium</taxon>
    </lineage>
</organism>
<dbReference type="AlphaFoldDB" id="A0A6A1TID0"/>
<gene>
    <name evidence="4" type="ORF">F4V91_25415</name>
</gene>
<dbReference type="GO" id="GO:0051604">
    <property type="term" value="P:protein maturation"/>
    <property type="evidence" value="ECO:0007669"/>
    <property type="project" value="TreeGrafter"/>
</dbReference>
<reference evidence="4 5" key="1">
    <citation type="submission" date="2019-09" db="EMBL/GenBank/DDBJ databases">
        <title>Genome sequencing of Ng87 strain.</title>
        <authorList>
            <person name="Karasev E.S."/>
            <person name="Andronov E."/>
        </authorList>
    </citation>
    <scope>NUCLEOTIDE SEQUENCE [LARGE SCALE GENOMIC DNA]</scope>
    <source>
        <strain evidence="4 5">Ng87</strain>
    </source>
</reference>
<dbReference type="FunFam" id="2.30.30.140:FF:000022">
    <property type="entry name" value="Hydrogenase assembly chaperone HybG"/>
    <property type="match status" value="1"/>
</dbReference>
<evidence type="ECO:0000313" key="4">
    <source>
        <dbReference type="EMBL" id="KAB1083000.1"/>
    </source>
</evidence>
<proteinExistence type="inferred from homology"/>
<comment type="function">
    <text evidence="2">Involved in the maturation of [NiFe] hydrogenases. Involved in the biosynthesis of the Fe(CN)(2)CO cofactor.</text>
</comment>
<sequence length="80" mass="8462">MCLALPARIVALHEAGMATVSLEGIRKTISLALIDDAAIGDYVLVHVGYALHKVSEEEAARTLQLMADSGILAEEIAEMA</sequence>
<dbReference type="InterPro" id="IPR019812">
    <property type="entry name" value="Hydgase_assmbl_chp_CS"/>
</dbReference>
<dbReference type="Gene3D" id="2.30.30.140">
    <property type="match status" value="1"/>
</dbReference>
<name>A0A6A1TID0_NEOGA</name>
<dbReference type="Proteomes" id="UP000386575">
    <property type="component" value="Unassembled WGS sequence"/>
</dbReference>
<evidence type="ECO:0000313" key="5">
    <source>
        <dbReference type="Proteomes" id="UP000386575"/>
    </source>
</evidence>
<evidence type="ECO:0000256" key="2">
    <source>
        <dbReference type="ARBA" id="ARBA00053969"/>
    </source>
</evidence>
<dbReference type="GO" id="GO:1902670">
    <property type="term" value="F:carbon dioxide binding"/>
    <property type="evidence" value="ECO:0007669"/>
    <property type="project" value="TreeGrafter"/>
</dbReference>
<dbReference type="NCBIfam" id="TIGR00074">
    <property type="entry name" value="hypC_hupF"/>
    <property type="match status" value="1"/>
</dbReference>
<dbReference type="PRINTS" id="PR00445">
    <property type="entry name" value="HUPFHYPC"/>
</dbReference>
<dbReference type="GO" id="GO:0005506">
    <property type="term" value="F:iron ion binding"/>
    <property type="evidence" value="ECO:0007669"/>
    <property type="project" value="TreeGrafter"/>
</dbReference>
<dbReference type="InterPro" id="IPR001109">
    <property type="entry name" value="Hydrogenase_HupF/HypC"/>
</dbReference>
<comment type="similarity">
    <text evidence="1">Belongs to the HupF/HypC family.</text>
</comment>
<evidence type="ECO:0000256" key="1">
    <source>
        <dbReference type="ARBA" id="ARBA00006018"/>
    </source>
</evidence>
<dbReference type="PROSITE" id="PS01097">
    <property type="entry name" value="HUPF_HYPC"/>
    <property type="match status" value="1"/>
</dbReference>
<dbReference type="EMBL" id="VZUL01000003">
    <property type="protein sequence ID" value="KAB1083000.1"/>
    <property type="molecule type" value="Genomic_DNA"/>
</dbReference>
<evidence type="ECO:0000256" key="3">
    <source>
        <dbReference type="ARBA" id="ARBA00071976"/>
    </source>
</evidence>
<dbReference type="RefSeq" id="WP_151046416.1">
    <property type="nucleotide sequence ID" value="NZ_VZUL01000003.1"/>
</dbReference>
<dbReference type="Pfam" id="PF01455">
    <property type="entry name" value="HupF_HypC"/>
    <property type="match status" value="1"/>
</dbReference>
<accession>A0A6A1TID0</accession>